<gene>
    <name evidence="3" type="primary">LOC102804553</name>
</gene>
<feature type="compositionally biased region" description="Polar residues" evidence="1">
    <location>
        <begin position="17"/>
        <end position="33"/>
    </location>
</feature>
<sequence>MANKQITNFFRPVEQNEIPTTNTGTSDPTSSHLATKRKIAWDSILGTSTRSKSRKPKQDGKIVRWIEQFEWLDVDTSEGGRQLEAGNIYRVWCKWCRSTREKTDYASERGKLVEKKESLTEHSASSRHIHARDKFFAGPVETSSLAKAFRKSADHSVDKTVAELKIKFNIAYMIAKHEMPYSMFPKLLLLHRKNGVDINPTYDNTHKCAEIIANIADGMRRELSSSIKNANYISILIDGDTDNAAKECEIVYVRRVDKNGKATVNLLGQNVVEHALADGVLSATKALCEYVDERWSTKLIGFCADGAAVNLGRNRSVSTLLRDGVANYLVSIHCMPHRLELAMLAVQKNVAMVRNVHDVLNMIWKTYHYSPKSYRELGSLAMELGVNVYTPKSVTGTRWAPHVERALRIFLSTKQVDKNNPTSAGQYAAVLAHSEHLASTTRNADIKGRATKVVRTMTTLKFAAFCHFLLDLFSEIATLSHTLQTNDVILTQAIQAVKSCIATVELMKMQPVENGSLEKFKEIMNTEQINSNNASTDDNLEPVTFQEIKLKGRPT</sequence>
<dbReference type="SUPFAM" id="SSF53098">
    <property type="entry name" value="Ribonuclease H-like"/>
    <property type="match status" value="1"/>
</dbReference>
<dbReference type="GeneID" id="102804553"/>
<organism evidence="2 3">
    <name type="scientific">Saccoglossus kowalevskii</name>
    <name type="common">Acorn worm</name>
    <dbReference type="NCBI Taxonomy" id="10224"/>
    <lineage>
        <taxon>Eukaryota</taxon>
        <taxon>Metazoa</taxon>
        <taxon>Hemichordata</taxon>
        <taxon>Enteropneusta</taxon>
        <taxon>Harrimaniidae</taxon>
        <taxon>Saccoglossus</taxon>
    </lineage>
</organism>
<dbReference type="InterPro" id="IPR012337">
    <property type="entry name" value="RNaseH-like_sf"/>
</dbReference>
<dbReference type="PANTHER" id="PTHR46880:SF5">
    <property type="entry name" value="DUF4371 DOMAIN-CONTAINING PROTEIN"/>
    <property type="match status" value="1"/>
</dbReference>
<evidence type="ECO:0000313" key="2">
    <source>
        <dbReference type="Proteomes" id="UP000694865"/>
    </source>
</evidence>
<accession>A0ABM0MCX5</accession>
<evidence type="ECO:0000256" key="1">
    <source>
        <dbReference type="SAM" id="MobiDB-lite"/>
    </source>
</evidence>
<feature type="region of interest" description="Disordered" evidence="1">
    <location>
        <begin position="1"/>
        <end position="33"/>
    </location>
</feature>
<name>A0ABM0MCX5_SACKO</name>
<evidence type="ECO:0000313" key="3">
    <source>
        <dbReference type="RefSeq" id="XP_006817866.1"/>
    </source>
</evidence>
<dbReference type="PANTHER" id="PTHR46880">
    <property type="entry name" value="RAS-ASSOCIATING DOMAIN-CONTAINING PROTEIN"/>
    <property type="match status" value="1"/>
</dbReference>
<keyword evidence="2" id="KW-1185">Reference proteome</keyword>
<reference evidence="3" key="1">
    <citation type="submission" date="2025-08" db="UniProtKB">
        <authorList>
            <consortium name="RefSeq"/>
        </authorList>
    </citation>
    <scope>IDENTIFICATION</scope>
    <source>
        <tissue evidence="3">Testes</tissue>
    </source>
</reference>
<dbReference type="RefSeq" id="XP_006817866.1">
    <property type="nucleotide sequence ID" value="XM_006817803.1"/>
</dbReference>
<protein>
    <submittedName>
        <fullName evidence="3">Zinc finger protein 862-like</fullName>
    </submittedName>
</protein>
<dbReference type="Proteomes" id="UP000694865">
    <property type="component" value="Unplaced"/>
</dbReference>
<proteinExistence type="predicted"/>